<name>A0ABU3Y365_9SPHN</name>
<dbReference type="Proteomes" id="UP001273531">
    <property type="component" value="Unassembled WGS sequence"/>
</dbReference>
<gene>
    <name evidence="1" type="ORF">RZN05_02565</name>
</gene>
<organism evidence="1 2">
    <name type="scientific">Sphingomonas agrestis</name>
    <dbReference type="NCBI Taxonomy" id="3080540"/>
    <lineage>
        <taxon>Bacteria</taxon>
        <taxon>Pseudomonadati</taxon>
        <taxon>Pseudomonadota</taxon>
        <taxon>Alphaproteobacteria</taxon>
        <taxon>Sphingomonadales</taxon>
        <taxon>Sphingomonadaceae</taxon>
        <taxon>Sphingomonas</taxon>
    </lineage>
</organism>
<dbReference type="EMBL" id="JAWJEJ010000001">
    <property type="protein sequence ID" value="MDV3455852.1"/>
    <property type="molecule type" value="Genomic_DNA"/>
</dbReference>
<accession>A0ABU3Y365</accession>
<evidence type="ECO:0000313" key="2">
    <source>
        <dbReference type="Proteomes" id="UP001273531"/>
    </source>
</evidence>
<dbReference type="RefSeq" id="WP_317225059.1">
    <property type="nucleotide sequence ID" value="NZ_JAWJEJ010000001.1"/>
</dbReference>
<proteinExistence type="predicted"/>
<sequence>MKTQATSRLVRVGRVSALTKSIVVLPPTEAGSLFLGEPTA</sequence>
<keyword evidence="2" id="KW-1185">Reference proteome</keyword>
<comment type="caution">
    <text evidence="1">The sequence shown here is derived from an EMBL/GenBank/DDBJ whole genome shotgun (WGS) entry which is preliminary data.</text>
</comment>
<protein>
    <submittedName>
        <fullName evidence="1">Uncharacterized protein</fullName>
    </submittedName>
</protein>
<reference evidence="1 2" key="1">
    <citation type="submission" date="2023-10" db="EMBL/GenBank/DDBJ databases">
        <title>Sphingomonas sp. HF-S4 16S ribosomal RNA gene Genome sequencing and assembly.</title>
        <authorList>
            <person name="Lee H."/>
        </authorList>
    </citation>
    <scope>NUCLEOTIDE SEQUENCE [LARGE SCALE GENOMIC DNA]</scope>
    <source>
        <strain evidence="1 2">HF-S4</strain>
    </source>
</reference>
<evidence type="ECO:0000313" key="1">
    <source>
        <dbReference type="EMBL" id="MDV3455852.1"/>
    </source>
</evidence>